<sequence>MEGEQAEPASLPISVSAGNAVDTLLDPSGRPASRRRWFTGLFASRLLLAARKHRSVFVSRLSQRARSPLSLQLRRLAVFEGKLLAPQRCRCTEAYDVHMFMERGGPPSDSHVCVSFSGSSVFFSLLSAYFADPGLVASVVRALIRPTSNTHSTLS</sequence>
<dbReference type="Proteomes" id="UP001066276">
    <property type="component" value="Chromosome 2_2"/>
</dbReference>
<keyword evidence="2" id="KW-1185">Reference proteome</keyword>
<evidence type="ECO:0000313" key="2">
    <source>
        <dbReference type="Proteomes" id="UP001066276"/>
    </source>
</evidence>
<accession>A0AAV7V2H4</accession>
<dbReference type="EMBL" id="JANPWB010000004">
    <property type="protein sequence ID" value="KAJ1194153.1"/>
    <property type="molecule type" value="Genomic_DNA"/>
</dbReference>
<protein>
    <submittedName>
        <fullName evidence="1">Uncharacterized protein</fullName>
    </submittedName>
</protein>
<evidence type="ECO:0000313" key="1">
    <source>
        <dbReference type="EMBL" id="KAJ1194153.1"/>
    </source>
</evidence>
<name>A0AAV7V2H4_PLEWA</name>
<proteinExistence type="predicted"/>
<dbReference type="AlphaFoldDB" id="A0AAV7V2H4"/>
<comment type="caution">
    <text evidence="1">The sequence shown here is derived from an EMBL/GenBank/DDBJ whole genome shotgun (WGS) entry which is preliminary data.</text>
</comment>
<gene>
    <name evidence="1" type="ORF">NDU88_003448</name>
</gene>
<organism evidence="1 2">
    <name type="scientific">Pleurodeles waltl</name>
    <name type="common">Iberian ribbed newt</name>
    <dbReference type="NCBI Taxonomy" id="8319"/>
    <lineage>
        <taxon>Eukaryota</taxon>
        <taxon>Metazoa</taxon>
        <taxon>Chordata</taxon>
        <taxon>Craniata</taxon>
        <taxon>Vertebrata</taxon>
        <taxon>Euteleostomi</taxon>
        <taxon>Amphibia</taxon>
        <taxon>Batrachia</taxon>
        <taxon>Caudata</taxon>
        <taxon>Salamandroidea</taxon>
        <taxon>Salamandridae</taxon>
        <taxon>Pleurodelinae</taxon>
        <taxon>Pleurodeles</taxon>
    </lineage>
</organism>
<reference evidence="1" key="1">
    <citation type="journal article" date="2022" name="bioRxiv">
        <title>Sequencing and chromosome-scale assembly of the giantPleurodeles waltlgenome.</title>
        <authorList>
            <person name="Brown T."/>
            <person name="Elewa A."/>
            <person name="Iarovenko S."/>
            <person name="Subramanian E."/>
            <person name="Araus A.J."/>
            <person name="Petzold A."/>
            <person name="Susuki M."/>
            <person name="Suzuki K.-i.T."/>
            <person name="Hayashi T."/>
            <person name="Toyoda A."/>
            <person name="Oliveira C."/>
            <person name="Osipova E."/>
            <person name="Leigh N.D."/>
            <person name="Simon A."/>
            <person name="Yun M.H."/>
        </authorList>
    </citation>
    <scope>NUCLEOTIDE SEQUENCE</scope>
    <source>
        <strain evidence="1">20211129_DDA</strain>
        <tissue evidence="1">Liver</tissue>
    </source>
</reference>